<comment type="similarity">
    <text evidence="2">Belongs to the HpcH/HpaI aldolase family.</text>
</comment>
<evidence type="ECO:0000256" key="1">
    <source>
        <dbReference type="ARBA" id="ARBA00001946"/>
    </source>
</evidence>
<feature type="binding site" evidence="5">
    <location>
        <position position="130"/>
    </location>
    <ligand>
        <name>substrate</name>
    </ligand>
</feature>
<dbReference type="EMBL" id="CP060718">
    <property type="protein sequence ID" value="QNN66728.1"/>
    <property type="molecule type" value="Genomic_DNA"/>
</dbReference>
<reference evidence="8 9" key="1">
    <citation type="submission" date="2020-08" db="EMBL/GenBank/DDBJ databases">
        <title>Genome sequence of Sphingomonas lutea KCTC 23642T.</title>
        <authorList>
            <person name="Hyun D.-W."/>
            <person name="Bae J.-W."/>
        </authorList>
    </citation>
    <scope>NUCLEOTIDE SEQUENCE [LARGE SCALE GENOMIC DNA]</scope>
    <source>
        <strain evidence="8 9">KCTC 23642</strain>
    </source>
</reference>
<dbReference type="GO" id="GO:0000287">
    <property type="term" value="F:magnesium ion binding"/>
    <property type="evidence" value="ECO:0007669"/>
    <property type="project" value="TreeGrafter"/>
</dbReference>
<evidence type="ECO:0000313" key="8">
    <source>
        <dbReference type="EMBL" id="QNN66728.1"/>
    </source>
</evidence>
<organism evidence="8 9">
    <name type="scientific">Sphingomonas lutea</name>
    <dbReference type="NCBI Taxonomy" id="1045317"/>
    <lineage>
        <taxon>Bacteria</taxon>
        <taxon>Pseudomonadati</taxon>
        <taxon>Pseudomonadota</taxon>
        <taxon>Alphaproteobacteria</taxon>
        <taxon>Sphingomonadales</taxon>
        <taxon>Sphingomonadaceae</taxon>
        <taxon>Sphingomonas</taxon>
    </lineage>
</organism>
<comment type="cofactor">
    <cofactor evidence="1">
        <name>Mg(2+)</name>
        <dbReference type="ChEBI" id="CHEBI:18420"/>
    </cofactor>
</comment>
<dbReference type="InterPro" id="IPR005000">
    <property type="entry name" value="Aldolase/citrate-lyase_domain"/>
</dbReference>
<dbReference type="PANTHER" id="PTHR32308:SF10">
    <property type="entry name" value="CITRATE LYASE SUBUNIT BETA"/>
    <property type="match status" value="1"/>
</dbReference>
<dbReference type="AlphaFoldDB" id="A0A7G9SFV3"/>
<evidence type="ECO:0000313" key="9">
    <source>
        <dbReference type="Proteomes" id="UP000515971"/>
    </source>
</evidence>
<evidence type="ECO:0000256" key="2">
    <source>
        <dbReference type="ARBA" id="ARBA00005568"/>
    </source>
</evidence>
<evidence type="ECO:0000256" key="3">
    <source>
        <dbReference type="ARBA" id="ARBA00022723"/>
    </source>
</evidence>
<dbReference type="InterPro" id="IPR040442">
    <property type="entry name" value="Pyrv_kinase-like_dom_sf"/>
</dbReference>
<dbReference type="Pfam" id="PF03328">
    <property type="entry name" value="HpcH_HpaI"/>
    <property type="match status" value="1"/>
</dbReference>
<keyword evidence="4 6" id="KW-0460">Magnesium</keyword>
<dbReference type="RefSeq" id="WP_187537320.1">
    <property type="nucleotide sequence ID" value="NZ_BAABJT010000001.1"/>
</dbReference>
<feature type="binding site" evidence="6">
    <location>
        <position position="130"/>
    </location>
    <ligand>
        <name>Mg(2+)</name>
        <dbReference type="ChEBI" id="CHEBI:18420"/>
    </ligand>
</feature>
<feature type="domain" description="HpcH/HpaI aldolase/citrate lyase" evidence="7">
    <location>
        <begin position="20"/>
        <end position="222"/>
    </location>
</feature>
<dbReference type="PANTHER" id="PTHR32308">
    <property type="entry name" value="LYASE BETA SUBUNIT, PUTATIVE (AFU_ORTHOLOGUE AFUA_4G13030)-RELATED"/>
    <property type="match status" value="1"/>
</dbReference>
<proteinExistence type="inferred from homology"/>
<dbReference type="InterPro" id="IPR011206">
    <property type="entry name" value="Citrate_lyase_beta/mcl1/mcl2"/>
</dbReference>
<accession>A0A7G9SFV3</accession>
<feature type="binding site" evidence="6">
    <location>
        <position position="154"/>
    </location>
    <ligand>
        <name>Mg(2+)</name>
        <dbReference type="ChEBI" id="CHEBI:18420"/>
    </ligand>
</feature>
<dbReference type="InterPro" id="IPR015813">
    <property type="entry name" value="Pyrv/PenolPyrv_kinase-like_dom"/>
</dbReference>
<sequence length="278" mass="28946">MSRAEGKSDISAAPDLFAVRSLLFLPASNPRAIVRARDSAADLVVLDLEDAVKPADKAAAREAAVAAVADAWPTPVAIRINGVGTEWHSLDVDAVAQSAADLFVVPRATSAHLVRNDQAAVGKPVLAMIETAAGVLGAAEIAQECAGLIAGTNDLRADLRLPLGADRAPICTALQMIVLAARAAGVPVFDGVFNQLKYGDGLAAECAHGRMLGFDGKSLIHPDQIAPCNAAFSPGPDEVERARQLIAAYDGGAQRHEDEMIERMHVDAARRVLARAGG</sequence>
<dbReference type="Proteomes" id="UP000515971">
    <property type="component" value="Chromosome"/>
</dbReference>
<evidence type="ECO:0000259" key="7">
    <source>
        <dbReference type="Pfam" id="PF03328"/>
    </source>
</evidence>
<dbReference type="PIRSF" id="PIRSF015582">
    <property type="entry name" value="Cit_lyase_B"/>
    <property type="match status" value="1"/>
</dbReference>
<dbReference type="GO" id="GO:0006107">
    <property type="term" value="P:oxaloacetate metabolic process"/>
    <property type="evidence" value="ECO:0007669"/>
    <property type="project" value="TreeGrafter"/>
</dbReference>
<keyword evidence="9" id="KW-1185">Reference proteome</keyword>
<gene>
    <name evidence="8" type="ORF">H9L13_08540</name>
</gene>
<evidence type="ECO:0000256" key="5">
    <source>
        <dbReference type="PIRSR" id="PIRSR015582-1"/>
    </source>
</evidence>
<dbReference type="GO" id="GO:0016829">
    <property type="term" value="F:lyase activity"/>
    <property type="evidence" value="ECO:0007669"/>
    <property type="project" value="UniProtKB-KW"/>
</dbReference>
<dbReference type="SUPFAM" id="SSF51621">
    <property type="entry name" value="Phosphoenolpyruvate/pyruvate domain"/>
    <property type="match status" value="1"/>
</dbReference>
<dbReference type="Gene3D" id="3.20.20.60">
    <property type="entry name" value="Phosphoenolpyruvate-binding domains"/>
    <property type="match status" value="1"/>
</dbReference>
<name>A0A7G9SFV3_9SPHN</name>
<protein>
    <submittedName>
        <fullName evidence="8">CoA ester lyase</fullName>
    </submittedName>
</protein>
<evidence type="ECO:0000256" key="6">
    <source>
        <dbReference type="PIRSR" id="PIRSR015582-2"/>
    </source>
</evidence>
<evidence type="ECO:0000256" key="4">
    <source>
        <dbReference type="ARBA" id="ARBA00022842"/>
    </source>
</evidence>
<feature type="binding site" evidence="5">
    <location>
        <position position="79"/>
    </location>
    <ligand>
        <name>substrate</name>
    </ligand>
</feature>
<dbReference type="KEGG" id="slut:H9L13_08540"/>
<keyword evidence="3 6" id="KW-0479">Metal-binding</keyword>
<keyword evidence="8" id="KW-0456">Lyase</keyword>